<keyword evidence="3 6" id="KW-0479">Metal-binding</keyword>
<comment type="subcellular location">
    <subcellularLocation>
        <location evidence="6">Cytoplasm</location>
    </subcellularLocation>
</comment>
<dbReference type="Gene3D" id="1.20.1260.10">
    <property type="match status" value="1"/>
</dbReference>
<dbReference type="PANTHER" id="PTHR11431">
    <property type="entry name" value="FERRITIN"/>
    <property type="match status" value="1"/>
</dbReference>
<evidence type="ECO:0000256" key="4">
    <source>
        <dbReference type="ARBA" id="ARBA00023002"/>
    </source>
</evidence>
<dbReference type="NCBIfam" id="NF007638">
    <property type="entry name" value="PRK10304.1"/>
    <property type="match status" value="1"/>
</dbReference>
<keyword evidence="4" id="KW-0560">Oxidoreductase</keyword>
<keyword evidence="6" id="KW-0963">Cytoplasm</keyword>
<dbReference type="InterPro" id="IPR001519">
    <property type="entry name" value="Ferritin"/>
</dbReference>
<comment type="caution">
    <text evidence="8">The sequence shown here is derived from an EMBL/GenBank/DDBJ whole genome shotgun (WGS) entry which is preliminary data.</text>
</comment>
<comment type="function">
    <text evidence="6">Iron-storage protein.</text>
</comment>
<evidence type="ECO:0000256" key="3">
    <source>
        <dbReference type="ARBA" id="ARBA00022723"/>
    </source>
</evidence>
<dbReference type="CDD" id="cd01055">
    <property type="entry name" value="Nonheme_Ferritin"/>
    <property type="match status" value="1"/>
</dbReference>
<evidence type="ECO:0000313" key="8">
    <source>
        <dbReference type="EMBL" id="GLX78597.1"/>
    </source>
</evidence>
<dbReference type="InterPro" id="IPR008331">
    <property type="entry name" value="Ferritin_DPS_dom"/>
</dbReference>
<comment type="catalytic activity">
    <reaction evidence="6">
        <text>4 Fe(2+) + O2 + 6 H2O = 4 iron(III) oxide-hydroxide + 12 H(+)</text>
        <dbReference type="Rhea" id="RHEA:11972"/>
        <dbReference type="ChEBI" id="CHEBI:15377"/>
        <dbReference type="ChEBI" id="CHEBI:15378"/>
        <dbReference type="ChEBI" id="CHEBI:15379"/>
        <dbReference type="ChEBI" id="CHEBI:29033"/>
        <dbReference type="ChEBI" id="CHEBI:78619"/>
        <dbReference type="EC" id="1.16.3.2"/>
    </reaction>
</comment>
<keyword evidence="5 6" id="KW-0408">Iron</keyword>
<keyword evidence="2 6" id="KW-0409">Iron storage</keyword>
<evidence type="ECO:0000259" key="7">
    <source>
        <dbReference type="PROSITE" id="PS50905"/>
    </source>
</evidence>
<evidence type="ECO:0000256" key="5">
    <source>
        <dbReference type="ARBA" id="ARBA00023004"/>
    </source>
</evidence>
<evidence type="ECO:0000256" key="1">
    <source>
        <dbReference type="ARBA" id="ARBA00006950"/>
    </source>
</evidence>
<keyword evidence="9" id="KW-1185">Reference proteome</keyword>
<feature type="domain" description="Ferritin-like diiron" evidence="7">
    <location>
        <begin position="1"/>
        <end position="145"/>
    </location>
</feature>
<dbReference type="InterPro" id="IPR012347">
    <property type="entry name" value="Ferritin-like"/>
</dbReference>
<dbReference type="Pfam" id="PF00210">
    <property type="entry name" value="Ferritin"/>
    <property type="match status" value="1"/>
</dbReference>
<dbReference type="PROSITE" id="PS50905">
    <property type="entry name" value="FERRITIN_LIKE"/>
    <property type="match status" value="1"/>
</dbReference>
<protein>
    <recommendedName>
        <fullName evidence="6">Ferritin</fullName>
        <ecNumber evidence="6">1.16.3.2</ecNumber>
    </recommendedName>
</protein>
<evidence type="ECO:0000313" key="9">
    <source>
        <dbReference type="Proteomes" id="UP001157186"/>
    </source>
</evidence>
<dbReference type="InterPro" id="IPR009078">
    <property type="entry name" value="Ferritin-like_SF"/>
</dbReference>
<accession>A0ABQ6GRP3</accession>
<dbReference type="PANTHER" id="PTHR11431:SF127">
    <property type="entry name" value="BACTERIAL NON-HEME FERRITIN"/>
    <property type="match status" value="1"/>
</dbReference>
<dbReference type="RefSeq" id="WP_284244478.1">
    <property type="nucleotide sequence ID" value="NZ_BSST01000001.1"/>
</dbReference>
<reference evidence="8 9" key="1">
    <citation type="submission" date="2023-03" db="EMBL/GenBank/DDBJ databases">
        <title>Draft genome sequence of Thalassotalea insulae KCTC 62186T.</title>
        <authorList>
            <person name="Sawabe T."/>
        </authorList>
    </citation>
    <scope>NUCLEOTIDE SEQUENCE [LARGE SCALE GENOMIC DNA]</scope>
    <source>
        <strain evidence="8 9">KCTC 62186</strain>
    </source>
</reference>
<dbReference type="SUPFAM" id="SSF47240">
    <property type="entry name" value="Ferritin-like"/>
    <property type="match status" value="1"/>
</dbReference>
<dbReference type="InterPro" id="IPR041719">
    <property type="entry name" value="Ferritin_prok"/>
</dbReference>
<dbReference type="InterPro" id="IPR009040">
    <property type="entry name" value="Ferritin-like_diiron"/>
</dbReference>
<dbReference type="EMBL" id="BSST01000001">
    <property type="protein sequence ID" value="GLX78597.1"/>
    <property type="molecule type" value="Genomic_DNA"/>
</dbReference>
<evidence type="ECO:0000256" key="6">
    <source>
        <dbReference type="RuleBase" id="RU361145"/>
    </source>
</evidence>
<proteinExistence type="inferred from homology"/>
<dbReference type="EC" id="1.16.3.2" evidence="6"/>
<sequence>MLKPEMVKELNQQINLEFYSSNLYLQMSAWCEEQGFEGAAEFMRKHALEEMDHMTRLFTYVSETGALPILGAIDAPPHQFDSLADVFEKTYEHECYITERINALAHQAFTNQDYSTFNFLQWYVAEQHEEETLFKSVLDKINLVGHDGHALFFVDKDLAEMAKTGTNSVMTESGA</sequence>
<evidence type="ECO:0000256" key="2">
    <source>
        <dbReference type="ARBA" id="ARBA00022434"/>
    </source>
</evidence>
<dbReference type="Proteomes" id="UP001157186">
    <property type="component" value="Unassembled WGS sequence"/>
</dbReference>
<gene>
    <name evidence="8" type="ORF">tinsulaeT_19370</name>
</gene>
<name>A0ABQ6GRP3_9GAMM</name>
<organism evidence="8 9">
    <name type="scientific">Thalassotalea insulae</name>
    <dbReference type="NCBI Taxonomy" id="2056778"/>
    <lineage>
        <taxon>Bacteria</taxon>
        <taxon>Pseudomonadati</taxon>
        <taxon>Pseudomonadota</taxon>
        <taxon>Gammaproteobacteria</taxon>
        <taxon>Alteromonadales</taxon>
        <taxon>Colwelliaceae</taxon>
        <taxon>Thalassotalea</taxon>
    </lineage>
</organism>
<comment type="similarity">
    <text evidence="1 6">Belongs to the ferritin family. Prokaryotic subfamily.</text>
</comment>